<proteinExistence type="predicted"/>
<sequence length="146" mass="16708">AKTTIRLRPLLQEQVNLGQRTARISSLRKWKARWGRKNNPRRRREQTQQPCSQGRPMEMGMRSQYKRAWRLWLEVRGCCPNKARPLFQKITTPNPGAARAKRTALPCSTTAKLMLHDWNVDSTARVCVSRVSMLLLLGLCGAVAVL</sequence>
<gene>
    <name evidence="2" type="ORF">Tc00.1047053511851.5</name>
</gene>
<keyword evidence="3" id="KW-1185">Reference proteome</keyword>
<reference evidence="2 3" key="1">
    <citation type="journal article" date="2005" name="Science">
        <title>The genome sequence of Trypanosoma cruzi, etiologic agent of Chagas disease.</title>
        <authorList>
            <person name="El-Sayed N.M."/>
            <person name="Myler P.J."/>
            <person name="Bartholomeu D.C."/>
            <person name="Nilsson D."/>
            <person name="Aggarwal G."/>
            <person name="Tran A.N."/>
            <person name="Ghedin E."/>
            <person name="Worthey E.A."/>
            <person name="Delcher A.L."/>
            <person name="Blandin G."/>
            <person name="Westenberger S.J."/>
            <person name="Caler E."/>
            <person name="Cerqueira G.C."/>
            <person name="Branche C."/>
            <person name="Haas B."/>
            <person name="Anupama A."/>
            <person name="Arner E."/>
            <person name="Aslund L."/>
            <person name="Attipoe P."/>
            <person name="Bontempi E."/>
            <person name="Bringaud F."/>
            <person name="Burton P."/>
            <person name="Cadag E."/>
            <person name="Campbell D.A."/>
            <person name="Carrington M."/>
            <person name="Crabtree J."/>
            <person name="Darban H."/>
            <person name="da Silveira J.F."/>
            <person name="de Jong P."/>
            <person name="Edwards K."/>
            <person name="Englund P.T."/>
            <person name="Fazelina G."/>
            <person name="Feldblyum T."/>
            <person name="Ferella M."/>
            <person name="Frasch A.C."/>
            <person name="Gull K."/>
            <person name="Horn D."/>
            <person name="Hou L."/>
            <person name="Huang Y."/>
            <person name="Kindlund E."/>
            <person name="Klingbeil M."/>
            <person name="Kluge S."/>
            <person name="Koo H."/>
            <person name="Lacerda D."/>
            <person name="Levin M.J."/>
            <person name="Lorenzi H."/>
            <person name="Louie T."/>
            <person name="Machado C.R."/>
            <person name="McCulloch R."/>
            <person name="McKenna A."/>
            <person name="Mizuno Y."/>
            <person name="Mottram J.C."/>
            <person name="Nelson S."/>
            <person name="Ochaya S."/>
            <person name="Osoegawa K."/>
            <person name="Pai G."/>
            <person name="Parsons M."/>
            <person name="Pentony M."/>
            <person name="Pettersson U."/>
            <person name="Pop M."/>
            <person name="Ramirez J.L."/>
            <person name="Rinta J."/>
            <person name="Robertson L."/>
            <person name="Salzberg S.L."/>
            <person name="Sanchez D.O."/>
            <person name="Seyler A."/>
            <person name="Sharma R."/>
            <person name="Shetty J."/>
            <person name="Simpson A.J."/>
            <person name="Sisk E."/>
            <person name="Tammi M.T."/>
            <person name="Tarleton R."/>
            <person name="Teixeira S."/>
            <person name="Van Aken S."/>
            <person name="Vogt C."/>
            <person name="Ward P.N."/>
            <person name="Wickstead B."/>
            <person name="Wortman J."/>
            <person name="White O."/>
            <person name="Fraser C.M."/>
            <person name="Stuart K.D."/>
            <person name="Andersson B."/>
        </authorList>
    </citation>
    <scope>NUCLEOTIDE SEQUENCE [LARGE SCALE GENOMIC DNA]</scope>
    <source>
        <strain evidence="2 3">CL Brener</strain>
    </source>
</reference>
<dbReference type="InParanoid" id="Q4DBZ9"/>
<dbReference type="PaxDb" id="353153-Q4DBZ9"/>
<dbReference type="GeneID" id="3542954"/>
<feature type="compositionally biased region" description="Basic residues" evidence="1">
    <location>
        <begin position="30"/>
        <end position="44"/>
    </location>
</feature>
<evidence type="ECO:0000313" key="2">
    <source>
        <dbReference type="EMBL" id="EAN90051.1"/>
    </source>
</evidence>
<organism evidence="2 3">
    <name type="scientific">Trypanosoma cruzi (strain CL Brener)</name>
    <dbReference type="NCBI Taxonomy" id="353153"/>
    <lineage>
        <taxon>Eukaryota</taxon>
        <taxon>Discoba</taxon>
        <taxon>Euglenozoa</taxon>
        <taxon>Kinetoplastea</taxon>
        <taxon>Metakinetoplastina</taxon>
        <taxon>Trypanosomatida</taxon>
        <taxon>Trypanosomatidae</taxon>
        <taxon>Trypanosoma</taxon>
        <taxon>Schizotrypanum</taxon>
    </lineage>
</organism>
<dbReference type="InterPro" id="IPR021287">
    <property type="entry name" value="Trans-sialidase_CS"/>
</dbReference>
<evidence type="ECO:0000313" key="3">
    <source>
        <dbReference type="Proteomes" id="UP000002296"/>
    </source>
</evidence>
<name>Q4DBZ9_TRYCC</name>
<dbReference type="Proteomes" id="UP000002296">
    <property type="component" value="Unassembled WGS sequence"/>
</dbReference>
<feature type="region of interest" description="Disordered" evidence="1">
    <location>
        <begin position="30"/>
        <end position="58"/>
    </location>
</feature>
<dbReference type="EMBL" id="AAHK01000678">
    <property type="protein sequence ID" value="EAN90051.1"/>
    <property type="molecule type" value="Genomic_DNA"/>
</dbReference>
<protein>
    <submittedName>
        <fullName evidence="2">Trans-sialidase, putative</fullName>
    </submittedName>
</protein>
<comment type="caution">
    <text evidence="2">The sequence shown here is derived from an EMBL/GenBank/DDBJ whole genome shotgun (WGS) entry which is preliminary data.</text>
</comment>
<dbReference type="Pfam" id="PF11052">
    <property type="entry name" value="Tr-sialidase_C"/>
    <property type="match status" value="1"/>
</dbReference>
<dbReference type="RefSeq" id="XP_811902.1">
    <property type="nucleotide sequence ID" value="XM_806809.1"/>
</dbReference>
<dbReference type="AlphaFoldDB" id="Q4DBZ9"/>
<evidence type="ECO:0000256" key="1">
    <source>
        <dbReference type="SAM" id="MobiDB-lite"/>
    </source>
</evidence>
<feature type="non-terminal residue" evidence="2">
    <location>
        <position position="1"/>
    </location>
</feature>
<dbReference type="SMR" id="Q4DBZ9"/>
<dbReference type="KEGG" id="tcr:511851.5"/>
<accession>Q4DBZ9</accession>